<evidence type="ECO:0000313" key="2">
    <source>
        <dbReference type="Proteomes" id="UP001165960"/>
    </source>
</evidence>
<accession>A0ACC2RK45</accession>
<name>A0ACC2RK45_9FUNG</name>
<evidence type="ECO:0000313" key="1">
    <source>
        <dbReference type="EMBL" id="KAJ9050473.1"/>
    </source>
</evidence>
<proteinExistence type="predicted"/>
<organism evidence="1 2">
    <name type="scientific">Entomophthora muscae</name>
    <dbReference type="NCBI Taxonomy" id="34485"/>
    <lineage>
        <taxon>Eukaryota</taxon>
        <taxon>Fungi</taxon>
        <taxon>Fungi incertae sedis</taxon>
        <taxon>Zoopagomycota</taxon>
        <taxon>Entomophthoromycotina</taxon>
        <taxon>Entomophthoromycetes</taxon>
        <taxon>Entomophthorales</taxon>
        <taxon>Entomophthoraceae</taxon>
        <taxon>Entomophthora</taxon>
    </lineage>
</organism>
<sequence length="125" mass="13383">MQLLFFTIAQVSCLFFGLGNFGPFFGTNFGQSPIQPVPTLTISPLFQQQYLFMPTPSSSSASQTSETSNPQPSSTDPDPPQTSDPTPAPSAGGPTVIVQQNVGYPGNNFGQGRSGNFIFGFRRQQ</sequence>
<dbReference type="Proteomes" id="UP001165960">
    <property type="component" value="Unassembled WGS sequence"/>
</dbReference>
<reference evidence="1" key="1">
    <citation type="submission" date="2022-04" db="EMBL/GenBank/DDBJ databases">
        <title>Genome of the entomopathogenic fungus Entomophthora muscae.</title>
        <authorList>
            <person name="Elya C."/>
            <person name="Lovett B.R."/>
            <person name="Lee E."/>
            <person name="Macias A.M."/>
            <person name="Hajek A.E."/>
            <person name="De Bivort B.L."/>
            <person name="Kasson M.T."/>
            <person name="De Fine Licht H.H."/>
            <person name="Stajich J.E."/>
        </authorList>
    </citation>
    <scope>NUCLEOTIDE SEQUENCE</scope>
    <source>
        <strain evidence="1">Berkeley</strain>
    </source>
</reference>
<dbReference type="EMBL" id="QTSX02007153">
    <property type="protein sequence ID" value="KAJ9050473.1"/>
    <property type="molecule type" value="Genomic_DNA"/>
</dbReference>
<keyword evidence="2" id="KW-1185">Reference proteome</keyword>
<comment type="caution">
    <text evidence="1">The sequence shown here is derived from an EMBL/GenBank/DDBJ whole genome shotgun (WGS) entry which is preliminary data.</text>
</comment>
<gene>
    <name evidence="1" type="ORF">DSO57_1014131</name>
</gene>
<protein>
    <submittedName>
        <fullName evidence="1">Uncharacterized protein</fullName>
    </submittedName>
</protein>